<feature type="domain" description="T-SNARE coiled-coil homology" evidence="7">
    <location>
        <begin position="502"/>
        <end position="564"/>
    </location>
</feature>
<dbReference type="Proteomes" id="UP001055153">
    <property type="component" value="Unassembled WGS sequence"/>
</dbReference>
<dbReference type="PROSITE" id="PS50192">
    <property type="entry name" value="T_SNARE"/>
    <property type="match status" value="1"/>
</dbReference>
<evidence type="ECO:0000256" key="2">
    <source>
        <dbReference type="PROSITE-ProRule" id="PRU00284"/>
    </source>
</evidence>
<comment type="caution">
    <text evidence="8">The sequence shown here is derived from an EMBL/GenBank/DDBJ whole genome shotgun (WGS) entry which is preliminary data.</text>
</comment>
<organism evidence="8 9">
    <name type="scientific">Methylobacterium isbiliense</name>
    <dbReference type="NCBI Taxonomy" id="315478"/>
    <lineage>
        <taxon>Bacteria</taxon>
        <taxon>Pseudomonadati</taxon>
        <taxon>Pseudomonadota</taxon>
        <taxon>Alphaproteobacteria</taxon>
        <taxon>Hyphomicrobiales</taxon>
        <taxon>Methylobacteriaceae</taxon>
        <taxon>Methylobacterium</taxon>
    </lineage>
</organism>
<feature type="domain" description="PAS" evidence="5">
    <location>
        <begin position="266"/>
        <end position="305"/>
    </location>
</feature>
<dbReference type="InterPro" id="IPR000727">
    <property type="entry name" value="T_SNARE_dom"/>
</dbReference>
<comment type="similarity">
    <text evidence="1">Belongs to the methyl-accepting chemotaxis (MCP) protein family.</text>
</comment>
<feature type="coiled-coil region" evidence="3">
    <location>
        <begin position="386"/>
        <end position="420"/>
    </location>
</feature>
<evidence type="ECO:0000313" key="9">
    <source>
        <dbReference type="Proteomes" id="UP001055153"/>
    </source>
</evidence>
<evidence type="ECO:0000259" key="7">
    <source>
        <dbReference type="PROSITE" id="PS50192"/>
    </source>
</evidence>
<dbReference type="Pfam" id="PF00015">
    <property type="entry name" value="MCPsignal"/>
    <property type="match status" value="1"/>
</dbReference>
<dbReference type="SMART" id="SM00283">
    <property type="entry name" value="MA"/>
    <property type="match status" value="1"/>
</dbReference>
<dbReference type="PROSITE" id="PS50112">
    <property type="entry name" value="PAS"/>
    <property type="match status" value="2"/>
</dbReference>
<evidence type="ECO:0000259" key="5">
    <source>
        <dbReference type="PROSITE" id="PS50112"/>
    </source>
</evidence>
<reference evidence="8" key="1">
    <citation type="journal article" date="2021" name="Front. Microbiol.">
        <title>Comprehensive Comparative Genomics and Phenotyping of Methylobacterium Species.</title>
        <authorList>
            <person name="Alessa O."/>
            <person name="Ogura Y."/>
            <person name="Fujitani Y."/>
            <person name="Takami H."/>
            <person name="Hayashi T."/>
            <person name="Sahin N."/>
            <person name="Tani A."/>
        </authorList>
    </citation>
    <scope>NUCLEOTIDE SEQUENCE</scope>
    <source>
        <strain evidence="8">DSM 17168</strain>
    </source>
</reference>
<sequence length="566" mass="61594">MLFFSDRDTSAKLDALDRSQAVIEFALDGTILTANGNFLSTVGYTLAEVQGQHHRMFVDSAEREGAAYREFWASLARGEFKVAEFKRIAKGGREIWLQATYNPVLDRAGRPCRVVKFASDITDQKLQTLDLEGKFAAIDRSRAVIEFRIDGTILTANRNFLDTVGYDLDEVVGQHHSLFVDPAERQSAAYRAFWEALARGEFQKAEFKRFAKGGREIWLQAIYNPILDPDGKPFKVVKFANDVTAEKLRTADILGQIAAINRSQAVIHFDLDGNVLDANENFLAAVGYRLDEIQGKHHRMFVAPDLANTPEYRQLWESLRTGAYRSDVFKRVGKGGREIWIQASYNPIFDMNGKPFKVVKYATDITAKMAAQISASGASQQTLSSVQNAAAAAEELSASLSEISQNLVQSRAEVEAMHERAQAADQSTVQLNAATASMTGVVQLIQGVGEQINLLALNATIEAARAGEAGRGFAVVAGEVKSLSAQVTKATGRIAEDIQSMQGIAADVVSSLTGIAHSITSVREVVSDVTLAVEHQAAATRGISASMQAASESVSSIDQNLRALVI</sequence>
<dbReference type="InterPro" id="IPR035965">
    <property type="entry name" value="PAS-like_dom_sf"/>
</dbReference>
<feature type="domain" description="Methyl-accepting transducer" evidence="4">
    <location>
        <begin position="380"/>
        <end position="566"/>
    </location>
</feature>
<evidence type="ECO:0000256" key="1">
    <source>
        <dbReference type="ARBA" id="ARBA00029447"/>
    </source>
</evidence>
<dbReference type="InterPro" id="IPR050903">
    <property type="entry name" value="Bact_Chemotaxis_MeTrfase"/>
</dbReference>
<dbReference type="PROSITE" id="PS50111">
    <property type="entry name" value="CHEMOTAXIS_TRANSDUC_2"/>
    <property type="match status" value="1"/>
</dbReference>
<feature type="domain" description="PAS" evidence="5">
    <location>
        <begin position="150"/>
        <end position="200"/>
    </location>
</feature>
<evidence type="ECO:0000259" key="6">
    <source>
        <dbReference type="PROSITE" id="PS50113"/>
    </source>
</evidence>
<dbReference type="InterPro" id="IPR013655">
    <property type="entry name" value="PAS_fold_3"/>
</dbReference>
<dbReference type="Gene3D" id="1.10.287.950">
    <property type="entry name" value="Methyl-accepting chemotaxis protein"/>
    <property type="match status" value="1"/>
</dbReference>
<dbReference type="PROSITE" id="PS50113">
    <property type="entry name" value="PAC"/>
    <property type="match status" value="3"/>
</dbReference>
<feature type="domain" description="PAC" evidence="6">
    <location>
        <begin position="203"/>
        <end position="255"/>
    </location>
</feature>
<feature type="domain" description="PAC" evidence="6">
    <location>
        <begin position="325"/>
        <end position="377"/>
    </location>
</feature>
<dbReference type="SUPFAM" id="SSF58104">
    <property type="entry name" value="Methyl-accepting chemotaxis protein (MCP) signaling domain"/>
    <property type="match status" value="1"/>
</dbReference>
<dbReference type="Pfam" id="PF08447">
    <property type="entry name" value="PAS_3"/>
    <property type="match status" value="3"/>
</dbReference>
<dbReference type="InterPro" id="IPR004089">
    <property type="entry name" value="MCPsignal_dom"/>
</dbReference>
<evidence type="ECO:0000256" key="3">
    <source>
        <dbReference type="SAM" id="Coils"/>
    </source>
</evidence>
<dbReference type="InterPro" id="IPR004090">
    <property type="entry name" value="Chemotax_Me-accpt_rcpt"/>
</dbReference>
<protein>
    <recommendedName>
        <fullName evidence="10">Biofilm dispersion protein BdlA</fullName>
    </recommendedName>
</protein>
<dbReference type="SMART" id="SM00091">
    <property type="entry name" value="PAS"/>
    <property type="match status" value="3"/>
</dbReference>
<keyword evidence="9" id="KW-1185">Reference proteome</keyword>
<dbReference type="RefSeq" id="WP_238241324.1">
    <property type="nucleotide sequence ID" value="NZ_BPQQ01000097.1"/>
</dbReference>
<dbReference type="Gene3D" id="3.30.450.20">
    <property type="entry name" value="PAS domain"/>
    <property type="match status" value="3"/>
</dbReference>
<dbReference type="SUPFAM" id="SSF55785">
    <property type="entry name" value="PYP-like sensor domain (PAS domain)"/>
    <property type="match status" value="3"/>
</dbReference>
<reference evidence="8" key="2">
    <citation type="submission" date="2021-08" db="EMBL/GenBank/DDBJ databases">
        <authorList>
            <person name="Tani A."/>
            <person name="Ola A."/>
            <person name="Ogura Y."/>
            <person name="Katsura K."/>
            <person name="Hayashi T."/>
        </authorList>
    </citation>
    <scope>NUCLEOTIDE SEQUENCE</scope>
    <source>
        <strain evidence="8">DSM 17168</strain>
    </source>
</reference>
<dbReference type="SMART" id="SM00086">
    <property type="entry name" value="PAC"/>
    <property type="match status" value="3"/>
</dbReference>
<evidence type="ECO:0000313" key="8">
    <source>
        <dbReference type="EMBL" id="GJE03955.1"/>
    </source>
</evidence>
<keyword evidence="2" id="KW-0807">Transducer</keyword>
<dbReference type="PANTHER" id="PTHR24422">
    <property type="entry name" value="CHEMOTAXIS PROTEIN METHYLTRANSFERASE"/>
    <property type="match status" value="1"/>
</dbReference>
<dbReference type="InterPro" id="IPR001610">
    <property type="entry name" value="PAC"/>
</dbReference>
<dbReference type="NCBIfam" id="TIGR00229">
    <property type="entry name" value="sensory_box"/>
    <property type="match status" value="3"/>
</dbReference>
<dbReference type="CDD" id="cd00130">
    <property type="entry name" value="PAS"/>
    <property type="match status" value="3"/>
</dbReference>
<keyword evidence="3" id="KW-0175">Coiled coil</keyword>
<dbReference type="InterPro" id="IPR000700">
    <property type="entry name" value="PAS-assoc_C"/>
</dbReference>
<dbReference type="InterPro" id="IPR000014">
    <property type="entry name" value="PAS"/>
</dbReference>
<dbReference type="PRINTS" id="PR00260">
    <property type="entry name" value="CHEMTRNSDUCR"/>
</dbReference>
<accession>A0ABQ4SN59</accession>
<feature type="domain" description="PAC" evidence="6">
    <location>
        <begin position="81"/>
        <end position="133"/>
    </location>
</feature>
<proteinExistence type="inferred from homology"/>
<evidence type="ECO:0000259" key="4">
    <source>
        <dbReference type="PROSITE" id="PS50111"/>
    </source>
</evidence>
<name>A0ABQ4SN59_9HYPH</name>
<dbReference type="EMBL" id="BPQQ01000097">
    <property type="protein sequence ID" value="GJE03955.1"/>
    <property type="molecule type" value="Genomic_DNA"/>
</dbReference>
<gene>
    <name evidence="8" type="ORF">GMJLKIPL_5912</name>
</gene>
<dbReference type="PANTHER" id="PTHR24422:SF10">
    <property type="entry name" value="CHEMOTAXIS PROTEIN METHYLTRANSFERASE 2"/>
    <property type="match status" value="1"/>
</dbReference>
<evidence type="ECO:0008006" key="10">
    <source>
        <dbReference type="Google" id="ProtNLM"/>
    </source>
</evidence>